<dbReference type="Proteomes" id="UP000036681">
    <property type="component" value="Unplaced"/>
</dbReference>
<keyword evidence="1" id="KW-1185">Reference proteome</keyword>
<dbReference type="AlphaFoldDB" id="A0A0M3HSK2"/>
<proteinExistence type="predicted"/>
<sequence>MEDSCKTSQMKRVDNSEFRMCNLSGSVLVKWRNERAVLVECSLSWDLRRRRGASVRRRGVRFTSWADGLWRSNITKRSDILTFSTSVTRFEVFKPSAKQNFYKMRGHPDDQG</sequence>
<evidence type="ECO:0000313" key="2">
    <source>
        <dbReference type="WBParaSite" id="ALUE_0000545701-mRNA-1"/>
    </source>
</evidence>
<accession>A0A0M3HSK2</accession>
<evidence type="ECO:0000313" key="1">
    <source>
        <dbReference type="Proteomes" id="UP000036681"/>
    </source>
</evidence>
<reference evidence="2" key="1">
    <citation type="submission" date="2017-02" db="UniProtKB">
        <authorList>
            <consortium name="WormBaseParasite"/>
        </authorList>
    </citation>
    <scope>IDENTIFICATION</scope>
</reference>
<protein>
    <submittedName>
        <fullName evidence="2">Uncharacterized protein</fullName>
    </submittedName>
</protein>
<dbReference type="WBParaSite" id="ALUE_0000545701-mRNA-1">
    <property type="protein sequence ID" value="ALUE_0000545701-mRNA-1"/>
    <property type="gene ID" value="ALUE_0000545701"/>
</dbReference>
<organism evidence="1 2">
    <name type="scientific">Ascaris lumbricoides</name>
    <name type="common">Giant roundworm</name>
    <dbReference type="NCBI Taxonomy" id="6252"/>
    <lineage>
        <taxon>Eukaryota</taxon>
        <taxon>Metazoa</taxon>
        <taxon>Ecdysozoa</taxon>
        <taxon>Nematoda</taxon>
        <taxon>Chromadorea</taxon>
        <taxon>Rhabditida</taxon>
        <taxon>Spirurina</taxon>
        <taxon>Ascaridomorpha</taxon>
        <taxon>Ascaridoidea</taxon>
        <taxon>Ascarididae</taxon>
        <taxon>Ascaris</taxon>
    </lineage>
</organism>
<name>A0A0M3HSK2_ASCLU</name>